<evidence type="ECO:0000256" key="5">
    <source>
        <dbReference type="ARBA" id="ARBA00022576"/>
    </source>
</evidence>
<dbReference type="InterPro" id="IPR050106">
    <property type="entry name" value="HistidinolP_aminotransfase"/>
</dbReference>
<dbReference type="GO" id="GO:0000105">
    <property type="term" value="P:L-histidine biosynthetic process"/>
    <property type="evidence" value="ECO:0007669"/>
    <property type="project" value="UniProtKB-UniRule"/>
</dbReference>
<keyword evidence="12" id="KW-1185">Reference proteome</keyword>
<dbReference type="EC" id="2.6.1.9" evidence="9"/>
<dbReference type="Pfam" id="PF00155">
    <property type="entry name" value="Aminotran_1_2"/>
    <property type="match status" value="1"/>
</dbReference>
<dbReference type="NCBIfam" id="TIGR01141">
    <property type="entry name" value="hisC"/>
    <property type="match status" value="1"/>
</dbReference>
<comment type="subunit">
    <text evidence="4 9">Homodimer.</text>
</comment>
<dbReference type="GO" id="GO:0030170">
    <property type="term" value="F:pyridoxal phosphate binding"/>
    <property type="evidence" value="ECO:0007669"/>
    <property type="project" value="InterPro"/>
</dbReference>
<evidence type="ECO:0000256" key="2">
    <source>
        <dbReference type="ARBA" id="ARBA00005011"/>
    </source>
</evidence>
<comment type="pathway">
    <text evidence="2 9">Amino-acid biosynthesis; L-histidine biosynthesis; L-histidine from 5-phospho-alpha-D-ribose 1-diphosphate: step 7/9.</text>
</comment>
<dbReference type="UniPathway" id="UPA00031">
    <property type="reaction ID" value="UER00012"/>
</dbReference>
<comment type="cofactor">
    <cofactor evidence="1 9">
        <name>pyridoxal 5'-phosphate</name>
        <dbReference type="ChEBI" id="CHEBI:597326"/>
    </cofactor>
</comment>
<dbReference type="PANTHER" id="PTHR43643:SF3">
    <property type="entry name" value="HISTIDINOL-PHOSPHATE AMINOTRANSFERASE"/>
    <property type="match status" value="1"/>
</dbReference>
<dbReference type="HAMAP" id="MF_01023">
    <property type="entry name" value="HisC_aminotrans_2"/>
    <property type="match status" value="1"/>
</dbReference>
<keyword evidence="9" id="KW-0028">Amino-acid biosynthesis</keyword>
<comment type="similarity">
    <text evidence="3 9">Belongs to the class-II pyridoxal-phosphate-dependent aminotransferase family. Histidinol-phosphate aminotransferase subfamily.</text>
</comment>
<evidence type="ECO:0000259" key="10">
    <source>
        <dbReference type="Pfam" id="PF00155"/>
    </source>
</evidence>
<dbReference type="InterPro" id="IPR005861">
    <property type="entry name" value="HisP_aminotrans"/>
</dbReference>
<keyword evidence="9" id="KW-0368">Histidine biosynthesis</keyword>
<dbReference type="InterPro" id="IPR015421">
    <property type="entry name" value="PyrdxlP-dep_Trfase_major"/>
</dbReference>
<name>A0A4Y9EN37_9SPHN</name>
<dbReference type="InterPro" id="IPR015422">
    <property type="entry name" value="PyrdxlP-dep_Trfase_small"/>
</dbReference>
<protein>
    <recommendedName>
        <fullName evidence="9">Histidinol-phosphate aminotransferase</fullName>
        <ecNumber evidence="9">2.6.1.9</ecNumber>
    </recommendedName>
    <alternativeName>
        <fullName evidence="9">Imidazole acetol-phosphate transaminase</fullName>
    </alternativeName>
</protein>
<feature type="domain" description="Aminotransferase class I/classII large" evidence="10">
    <location>
        <begin position="30"/>
        <end position="360"/>
    </location>
</feature>
<keyword evidence="7 9" id="KW-0663">Pyridoxal phosphate</keyword>
<dbReference type="InterPro" id="IPR015424">
    <property type="entry name" value="PyrdxlP-dep_Trfase"/>
</dbReference>
<dbReference type="AlphaFoldDB" id="A0A4Y9EN37"/>
<dbReference type="Proteomes" id="UP000297737">
    <property type="component" value="Unassembled WGS sequence"/>
</dbReference>
<dbReference type="PANTHER" id="PTHR43643">
    <property type="entry name" value="HISTIDINOL-PHOSPHATE AMINOTRANSFERASE 2"/>
    <property type="match status" value="1"/>
</dbReference>
<proteinExistence type="inferred from homology"/>
<dbReference type="InterPro" id="IPR004839">
    <property type="entry name" value="Aminotransferase_I/II_large"/>
</dbReference>
<evidence type="ECO:0000256" key="4">
    <source>
        <dbReference type="ARBA" id="ARBA00011738"/>
    </source>
</evidence>
<gene>
    <name evidence="9" type="primary">hisC</name>
    <name evidence="11" type="ORF">EUV02_09850</name>
</gene>
<dbReference type="RefSeq" id="WP_135246054.1">
    <property type="nucleotide sequence ID" value="NZ_SIHO01000002.1"/>
</dbReference>
<organism evidence="11 12">
    <name type="scientific">Glacieibacterium arshaanense</name>
    <dbReference type="NCBI Taxonomy" id="2511025"/>
    <lineage>
        <taxon>Bacteria</taxon>
        <taxon>Pseudomonadati</taxon>
        <taxon>Pseudomonadota</taxon>
        <taxon>Alphaproteobacteria</taxon>
        <taxon>Sphingomonadales</taxon>
        <taxon>Sphingosinicellaceae</taxon>
        <taxon>Glacieibacterium</taxon>
    </lineage>
</organism>
<accession>A0A4Y9EN37</accession>
<comment type="catalytic activity">
    <reaction evidence="8 9">
        <text>L-histidinol phosphate + 2-oxoglutarate = 3-(imidazol-4-yl)-2-oxopropyl phosphate + L-glutamate</text>
        <dbReference type="Rhea" id="RHEA:23744"/>
        <dbReference type="ChEBI" id="CHEBI:16810"/>
        <dbReference type="ChEBI" id="CHEBI:29985"/>
        <dbReference type="ChEBI" id="CHEBI:57766"/>
        <dbReference type="ChEBI" id="CHEBI:57980"/>
        <dbReference type="EC" id="2.6.1.9"/>
    </reaction>
</comment>
<evidence type="ECO:0000256" key="6">
    <source>
        <dbReference type="ARBA" id="ARBA00022679"/>
    </source>
</evidence>
<dbReference type="OrthoDB" id="9809616at2"/>
<reference evidence="11 12" key="1">
    <citation type="submission" date="2019-02" db="EMBL/GenBank/DDBJ databases">
        <title>Polymorphobacter sp. isolated from the lake at the Tibet of China.</title>
        <authorList>
            <person name="Li A."/>
        </authorList>
    </citation>
    <scope>NUCLEOTIDE SEQUENCE [LARGE SCALE GENOMIC DNA]</scope>
    <source>
        <strain evidence="11 12">DJ1R-1</strain>
    </source>
</reference>
<keyword evidence="6 9" id="KW-0808">Transferase</keyword>
<dbReference type="Gene3D" id="3.40.640.10">
    <property type="entry name" value="Type I PLP-dependent aspartate aminotransferase-like (Major domain)"/>
    <property type="match status" value="1"/>
</dbReference>
<evidence type="ECO:0000256" key="7">
    <source>
        <dbReference type="ARBA" id="ARBA00022898"/>
    </source>
</evidence>
<evidence type="ECO:0000256" key="3">
    <source>
        <dbReference type="ARBA" id="ARBA00007970"/>
    </source>
</evidence>
<evidence type="ECO:0000313" key="11">
    <source>
        <dbReference type="EMBL" id="TFU03462.1"/>
    </source>
</evidence>
<dbReference type="GO" id="GO:0004400">
    <property type="term" value="F:histidinol-phosphate transaminase activity"/>
    <property type="evidence" value="ECO:0007669"/>
    <property type="project" value="UniProtKB-UniRule"/>
</dbReference>
<comment type="caution">
    <text evidence="11">The sequence shown here is derived from an EMBL/GenBank/DDBJ whole genome shotgun (WGS) entry which is preliminary data.</text>
</comment>
<evidence type="ECO:0000256" key="9">
    <source>
        <dbReference type="HAMAP-Rule" id="MF_01023"/>
    </source>
</evidence>
<dbReference type="Gene3D" id="3.90.1150.10">
    <property type="entry name" value="Aspartate Aminotransferase, domain 1"/>
    <property type="match status" value="1"/>
</dbReference>
<keyword evidence="5 9" id="KW-0032">Aminotransferase</keyword>
<evidence type="ECO:0000313" key="12">
    <source>
        <dbReference type="Proteomes" id="UP000297737"/>
    </source>
</evidence>
<evidence type="ECO:0000256" key="1">
    <source>
        <dbReference type="ARBA" id="ARBA00001933"/>
    </source>
</evidence>
<sequence length="369" mass="38760">MTSTPKMKPWIDAIHAYTPGKSKLDGIAEPVKLSSNENPLGPSPKAIAAMGAIAGQAHRYPDGASVALREAIAGLHGLEADRIVCGTGSDEILQLLALAYAGVGDEVLFARNSFMVYPIAARRAGATPVEAADNDYAADVDALLAAVTPRTRIVYLANPNNPTGTLISGAEVRRLHAGLRSDIVFVYDAAYAEYIDDPAYETGFELARDHDNVIVTRTFSKIYGLAAERIGWGYGAPGIIDAVNRIRGPFNVPSAGGAGALAAIADQDWIAKCRTHNAQWRTWLAGEIASMGNAGLRAIPSAGNFIMIEFPESGPVTADGANTALMAAGYLVRWLPGQGLGRCLRISIGTEAETRGVAAALRAYVEGAA</sequence>
<feature type="modified residue" description="N6-(pyridoxal phosphate)lysine" evidence="9">
    <location>
        <position position="221"/>
    </location>
</feature>
<dbReference type="EMBL" id="SIHO01000002">
    <property type="protein sequence ID" value="TFU03462.1"/>
    <property type="molecule type" value="Genomic_DNA"/>
</dbReference>
<dbReference type="SUPFAM" id="SSF53383">
    <property type="entry name" value="PLP-dependent transferases"/>
    <property type="match status" value="1"/>
</dbReference>
<evidence type="ECO:0000256" key="8">
    <source>
        <dbReference type="ARBA" id="ARBA00047481"/>
    </source>
</evidence>
<dbReference type="CDD" id="cd00609">
    <property type="entry name" value="AAT_like"/>
    <property type="match status" value="1"/>
</dbReference>